<dbReference type="RefSeq" id="WP_068606204.1">
    <property type="nucleotide sequence ID" value="NZ_CP011388.1"/>
</dbReference>
<keyword evidence="3" id="KW-1185">Reference proteome</keyword>
<feature type="transmembrane region" description="Helical" evidence="1">
    <location>
        <begin position="7"/>
        <end position="25"/>
    </location>
</feature>
<protein>
    <submittedName>
        <fullName evidence="2">Uncharacterized protein</fullName>
    </submittedName>
</protein>
<evidence type="ECO:0000313" key="2">
    <source>
        <dbReference type="EMBL" id="ANE46601.1"/>
    </source>
</evidence>
<dbReference type="EMBL" id="CP011388">
    <property type="protein sequence ID" value="ANE46601.1"/>
    <property type="molecule type" value="Genomic_DNA"/>
</dbReference>
<reference evidence="2 3" key="1">
    <citation type="submission" date="2015-01" db="EMBL/GenBank/DDBJ databases">
        <title>Paenibacillus swuensis/DY6/whole genome sequencing.</title>
        <authorList>
            <person name="Kim M.K."/>
            <person name="Srinivasan S."/>
            <person name="Lee J.-J."/>
        </authorList>
    </citation>
    <scope>NUCLEOTIDE SEQUENCE [LARGE SCALE GENOMIC DNA]</scope>
    <source>
        <strain evidence="2 3">DY6</strain>
    </source>
</reference>
<keyword evidence="1" id="KW-1133">Transmembrane helix</keyword>
<dbReference type="PROSITE" id="PS51257">
    <property type="entry name" value="PROKAR_LIPOPROTEIN"/>
    <property type="match status" value="1"/>
</dbReference>
<dbReference type="PATRIC" id="fig|1178515.4.peg.2066"/>
<accession>A0A172THU0</accession>
<dbReference type="AlphaFoldDB" id="A0A172THU0"/>
<evidence type="ECO:0000313" key="3">
    <source>
        <dbReference type="Proteomes" id="UP000076927"/>
    </source>
</evidence>
<sequence length="174" mass="20169">MPDRRQARLFIFPIMVSILLLLVVGCGTKEEPAMPETMPADFEFSVRYGITSKNAINTFEDKVTKDLVSDGTITVDLAFSETEMRSIYDRMRELNVLRDLKLESRIKNCFQTPFTEDYWKIQMNGETRIFHWSEENCSLTKDAAKLKELREFVHMIVSAQKVYTDLPKAKGGYH</sequence>
<dbReference type="KEGG" id="pswu:SY83_10310"/>
<gene>
    <name evidence="2" type="ORF">SY83_10310</name>
</gene>
<dbReference type="OrthoDB" id="1954789at2"/>
<name>A0A172THU0_9BACL</name>
<organism evidence="2 3">
    <name type="scientific">Paenibacillus swuensis</name>
    <dbReference type="NCBI Taxonomy" id="1178515"/>
    <lineage>
        <taxon>Bacteria</taxon>
        <taxon>Bacillati</taxon>
        <taxon>Bacillota</taxon>
        <taxon>Bacilli</taxon>
        <taxon>Bacillales</taxon>
        <taxon>Paenibacillaceae</taxon>
        <taxon>Paenibacillus</taxon>
    </lineage>
</organism>
<dbReference type="STRING" id="1178515.SY83_10310"/>
<dbReference type="Proteomes" id="UP000076927">
    <property type="component" value="Chromosome"/>
</dbReference>
<proteinExistence type="predicted"/>
<keyword evidence="1" id="KW-0472">Membrane</keyword>
<keyword evidence="1" id="KW-0812">Transmembrane</keyword>
<evidence type="ECO:0000256" key="1">
    <source>
        <dbReference type="SAM" id="Phobius"/>
    </source>
</evidence>